<sequence>MHIISRSHIYTRGALLGVTLFIILFGFYGIPERGSYQEGEKMREERETVQQLKLPDQLGASNGINRTVNSRLKILEIEKKYCYKRNNCTLLQPLLDYSGRHLIAPDFGIAACAILKNFSTVLTSIMCYLFNIQSYETSVKDMMNDTWNYRHCGRQNEFFGMTGARTVEMKKMQSQLSLWRYYVITRDPMERFISGFLDKCIQERLNNPAQFAGRTPCYGCGDNLKCFLETQYKKYEPAIRGMKPGYGMESEHFAPQNWYCQLRTHYAEYQFYHYSRPTTAQLLDQLTTEFELLGVPKTVTKRLKEQIIGRRTYHTTYDSSLREKYLNQLKNDPLLMEIFMKIYFYDYTKDRNKVQFFFEVQREEDQRALQMTTCGTARLKPLPSGNSYPSGDLSLLFFRSSPTLRRDFTFHVNACKKARHQPPPEVVPESEEEEAAIITVKEPPPQEEVVFEEPPPTQQEEEMVAVVAEIAEVAV</sequence>
<dbReference type="InterPro" id="IPR005331">
    <property type="entry name" value="Sulfotransferase"/>
</dbReference>
<feature type="region of interest" description="Disordered" evidence="1">
    <location>
        <begin position="440"/>
        <end position="460"/>
    </location>
</feature>
<keyword evidence="3" id="KW-1185">Reference proteome</keyword>
<accession>A0AAF3F3G9</accession>
<name>A0AAF3F3G9_9BILA</name>
<dbReference type="GO" id="GO:1902884">
    <property type="term" value="P:positive regulation of response to oxidative stress"/>
    <property type="evidence" value="ECO:0007669"/>
    <property type="project" value="InterPro"/>
</dbReference>
<protein>
    <submittedName>
        <fullName evidence="4">Uncharacterized protein</fullName>
    </submittedName>
</protein>
<dbReference type="InterPro" id="IPR007669">
    <property type="entry name" value="Chst-1-like"/>
</dbReference>
<evidence type="ECO:0000313" key="3">
    <source>
        <dbReference type="Proteomes" id="UP000887575"/>
    </source>
</evidence>
<dbReference type="PANTHER" id="PTHR22900:SF5">
    <property type="entry name" value="PROTEIN CBG14245"/>
    <property type="match status" value="1"/>
</dbReference>
<evidence type="ECO:0000256" key="2">
    <source>
        <dbReference type="SAM" id="Phobius"/>
    </source>
</evidence>
<reference evidence="4" key="1">
    <citation type="submission" date="2024-02" db="UniProtKB">
        <authorList>
            <consortium name="WormBaseParasite"/>
        </authorList>
    </citation>
    <scope>IDENTIFICATION</scope>
</reference>
<feature type="transmembrane region" description="Helical" evidence="2">
    <location>
        <begin position="12"/>
        <end position="30"/>
    </location>
</feature>
<proteinExistence type="predicted"/>
<evidence type="ECO:0000256" key="1">
    <source>
        <dbReference type="SAM" id="MobiDB-lite"/>
    </source>
</evidence>
<keyword evidence="2" id="KW-0472">Membrane</keyword>
<organism evidence="3 4">
    <name type="scientific">Mesorhabditis belari</name>
    <dbReference type="NCBI Taxonomy" id="2138241"/>
    <lineage>
        <taxon>Eukaryota</taxon>
        <taxon>Metazoa</taxon>
        <taxon>Ecdysozoa</taxon>
        <taxon>Nematoda</taxon>
        <taxon>Chromadorea</taxon>
        <taxon>Rhabditida</taxon>
        <taxon>Rhabditina</taxon>
        <taxon>Rhabditomorpha</taxon>
        <taxon>Rhabditoidea</taxon>
        <taxon>Rhabditidae</taxon>
        <taxon>Mesorhabditinae</taxon>
        <taxon>Mesorhabditis</taxon>
    </lineage>
</organism>
<dbReference type="AlphaFoldDB" id="A0AAF3F3G9"/>
<keyword evidence="2" id="KW-1133">Transmembrane helix</keyword>
<dbReference type="Proteomes" id="UP000887575">
    <property type="component" value="Unassembled WGS sequence"/>
</dbReference>
<dbReference type="GO" id="GO:0047756">
    <property type="term" value="F:chondroitin 4-sulfotransferase activity"/>
    <property type="evidence" value="ECO:0007669"/>
    <property type="project" value="InterPro"/>
</dbReference>
<dbReference type="Pfam" id="PF03567">
    <property type="entry name" value="Sulfotransfer_2"/>
    <property type="match status" value="1"/>
</dbReference>
<dbReference type="GO" id="GO:0050650">
    <property type="term" value="P:chondroitin sulfate proteoglycan biosynthetic process"/>
    <property type="evidence" value="ECO:0007669"/>
    <property type="project" value="InterPro"/>
</dbReference>
<evidence type="ECO:0000313" key="4">
    <source>
        <dbReference type="WBParaSite" id="MBELARI_LOCUS21026"/>
    </source>
</evidence>
<dbReference type="PANTHER" id="PTHR22900">
    <property type="entry name" value="PROTEIN CBG14245-RELATED"/>
    <property type="match status" value="1"/>
</dbReference>
<dbReference type="GO" id="GO:0016020">
    <property type="term" value="C:membrane"/>
    <property type="evidence" value="ECO:0007669"/>
    <property type="project" value="InterPro"/>
</dbReference>
<keyword evidence="2" id="KW-0812">Transmembrane</keyword>
<dbReference type="WBParaSite" id="MBELARI_LOCUS21026">
    <property type="protein sequence ID" value="MBELARI_LOCUS21026"/>
    <property type="gene ID" value="MBELARI_LOCUS21026"/>
</dbReference>